<proteinExistence type="predicted"/>
<sequence>MKDAYVEQCLARCTTSRWCQRYEAERVNTKDMPLPGQAHVVTTSAAISALDELKRQNRRITTPHVKLLLNCL</sequence>
<dbReference type="AlphaFoldDB" id="A0A4Y1ZLY4"/>
<dbReference type="OrthoDB" id="6420373at2759"/>
<comment type="caution">
    <text evidence="1">The sequence shown here is derived from an EMBL/GenBank/DDBJ whole genome shotgun (WGS) entry which is preliminary data.</text>
</comment>
<accession>A0A4Y1ZLY4</accession>
<name>A0A4Y1ZLY4_ARAVE</name>
<organism evidence="1 2">
    <name type="scientific">Araneus ventricosus</name>
    <name type="common">Orbweaver spider</name>
    <name type="synonym">Epeira ventricosa</name>
    <dbReference type="NCBI Taxonomy" id="182803"/>
    <lineage>
        <taxon>Eukaryota</taxon>
        <taxon>Metazoa</taxon>
        <taxon>Ecdysozoa</taxon>
        <taxon>Arthropoda</taxon>
        <taxon>Chelicerata</taxon>
        <taxon>Arachnida</taxon>
        <taxon>Araneae</taxon>
        <taxon>Araneomorphae</taxon>
        <taxon>Entelegynae</taxon>
        <taxon>Araneoidea</taxon>
        <taxon>Araneidae</taxon>
        <taxon>Araneus</taxon>
    </lineage>
</organism>
<gene>
    <name evidence="1" type="ORF">AVEN_35481_1</name>
</gene>
<evidence type="ECO:0000313" key="1">
    <source>
        <dbReference type="EMBL" id="GBL57309.1"/>
    </source>
</evidence>
<dbReference type="Proteomes" id="UP000499080">
    <property type="component" value="Unassembled WGS sequence"/>
</dbReference>
<evidence type="ECO:0000313" key="2">
    <source>
        <dbReference type="Proteomes" id="UP000499080"/>
    </source>
</evidence>
<reference evidence="1 2" key="1">
    <citation type="journal article" date="2019" name="Sci. Rep.">
        <title>Orb-weaving spider Araneus ventricosus genome elucidates the spidroin gene catalogue.</title>
        <authorList>
            <person name="Kono N."/>
            <person name="Nakamura H."/>
            <person name="Ohtoshi R."/>
            <person name="Moran D.A.P."/>
            <person name="Shinohara A."/>
            <person name="Yoshida Y."/>
            <person name="Fujiwara M."/>
            <person name="Mori M."/>
            <person name="Tomita M."/>
            <person name="Arakawa K."/>
        </authorList>
    </citation>
    <scope>NUCLEOTIDE SEQUENCE [LARGE SCALE GENOMIC DNA]</scope>
</reference>
<dbReference type="EMBL" id="BGPR01151120">
    <property type="protein sequence ID" value="GBL57309.1"/>
    <property type="molecule type" value="Genomic_DNA"/>
</dbReference>
<keyword evidence="2" id="KW-1185">Reference proteome</keyword>
<protein>
    <submittedName>
        <fullName evidence="1">Uncharacterized protein</fullName>
    </submittedName>
</protein>